<evidence type="ECO:0000256" key="4">
    <source>
        <dbReference type="ARBA" id="ARBA00022898"/>
    </source>
</evidence>
<evidence type="ECO:0000313" key="7">
    <source>
        <dbReference type="EMBL" id="WOB45135.1"/>
    </source>
</evidence>
<dbReference type="Gene3D" id="3.90.100.10">
    <property type="entry name" value="Orn/Lys/Arg decarboxylase, C-terminal domain"/>
    <property type="match status" value="1"/>
</dbReference>
<gene>
    <name evidence="7" type="ORF">HNI00_19800</name>
</gene>
<dbReference type="InterPro" id="IPR008286">
    <property type="entry name" value="Prn/Lys/Arg_de-COase_C"/>
</dbReference>
<comment type="cofactor">
    <cofactor evidence="1">
        <name>pyridoxal 5'-phosphate</name>
        <dbReference type="ChEBI" id="CHEBI:597326"/>
    </cofactor>
</comment>
<evidence type="ECO:0000256" key="5">
    <source>
        <dbReference type="ARBA" id="ARBA00023239"/>
    </source>
</evidence>
<evidence type="ECO:0000256" key="3">
    <source>
        <dbReference type="ARBA" id="ARBA00022793"/>
    </source>
</evidence>
<keyword evidence="7" id="KW-0032">Aminotransferase</keyword>
<dbReference type="Pfam" id="PF03711">
    <property type="entry name" value="OKR_DC_1_C"/>
    <property type="match status" value="1"/>
</dbReference>
<dbReference type="InterPro" id="IPR015424">
    <property type="entry name" value="PyrdxlP-dep_Trfase"/>
</dbReference>
<name>A0AA96Y6R6_9CYAN</name>
<dbReference type="KEGG" id="tog:HNI00_19800"/>
<feature type="domain" description="Orn/Lys/Arg decarboxylases family 1 pyridoxal-P attachment site" evidence="6">
    <location>
        <begin position="237"/>
        <end position="251"/>
    </location>
</feature>
<organism evidence="7">
    <name type="scientific">Thermoleptolyngbya oregonensis NK1-22</name>
    <dbReference type="NCBI Taxonomy" id="2547457"/>
    <lineage>
        <taxon>Bacteria</taxon>
        <taxon>Bacillati</taxon>
        <taxon>Cyanobacteriota</taxon>
        <taxon>Cyanophyceae</taxon>
        <taxon>Oculatellales</taxon>
        <taxon>Oculatellaceae</taxon>
        <taxon>Thermoleptolyngbya</taxon>
    </lineage>
</organism>
<keyword evidence="5" id="KW-0456">Lyase</keyword>
<dbReference type="PANTHER" id="PTHR43277:SF4">
    <property type="entry name" value="ARGININE DECARBOXYLASE"/>
    <property type="match status" value="1"/>
</dbReference>
<dbReference type="EMBL" id="CP053540">
    <property type="protein sequence ID" value="WOB45135.1"/>
    <property type="molecule type" value="Genomic_DNA"/>
</dbReference>
<protein>
    <submittedName>
        <fullName evidence="7">Aminotransferase class I/II-fold pyridoxal phosphate-dependent enzyme</fullName>
    </submittedName>
</protein>
<dbReference type="Gene3D" id="3.40.640.10">
    <property type="entry name" value="Type I PLP-dependent aspartate aminotransferase-like (Major domain)"/>
    <property type="match status" value="1"/>
</dbReference>
<keyword evidence="7" id="KW-0808">Transferase</keyword>
<dbReference type="InterPro" id="IPR052357">
    <property type="entry name" value="Orn_Lys_Arg_decarboxylase-I"/>
</dbReference>
<accession>A0AA96Y6R6</accession>
<evidence type="ECO:0000256" key="2">
    <source>
        <dbReference type="ARBA" id="ARBA00010671"/>
    </source>
</evidence>
<comment type="similarity">
    <text evidence="2">Belongs to the Orn/Lys/Arg decarboxylase class-I family.</text>
</comment>
<sequence>MDRGLEQGLDRDIGQAIHQQHLPLLEALRDAAQRAHAPFYTPGHKRGQGIPAPMRELLGDRPFLADLPELPELDNLFAPEGAILQAQELAADLFGAAQTWFLANGSTCGIEAAVLATCGPGDTLILPRNCHQAAIAALVLSGAMPVFVQPDYDPDWGIAHGVSPGAIATALAQHPDAKAVMLVYPTYYGACGDIGAIAQLAHQRGIPLIVDEAHGAHFAFHPDFPTPSLAAGADIVVQSTHKVLGAMTQASMLHYQGDRVDPSRLSRALRLVQSTSPSYLLLASLDAARWQLAQQGPDLMQHTLDLAAIARTQLAQLPGLRLLTAAHACTPGFIALDPTRLTVDVSGLGLSGFAADEILHTTLGVTAELPGLTHLSFILSLGNTPADIEQLVAGFRALAQSVQPADGLPAGEFKRVGAGFPWNAIEVEPLQSPRAAFLANSEVVALEQAGDRLSAETVCPYPPGIPLLIPGERISRGALQWLKAVLEQGGTVTGLVGEQGLRVVQRNG</sequence>
<dbReference type="RefSeq" id="WP_316788758.1">
    <property type="nucleotide sequence ID" value="NZ_CP053540.1"/>
</dbReference>
<keyword evidence="3" id="KW-0210">Decarboxylase</keyword>
<dbReference type="PROSITE" id="PS00703">
    <property type="entry name" value="OKR_DC_1"/>
    <property type="match status" value="1"/>
</dbReference>
<keyword evidence="4" id="KW-0663">Pyridoxal phosphate</keyword>
<dbReference type="InterPro" id="IPR015421">
    <property type="entry name" value="PyrdxlP-dep_Trfase_major"/>
</dbReference>
<dbReference type="CDD" id="cd00615">
    <property type="entry name" value="Orn_deC_like"/>
    <property type="match status" value="1"/>
</dbReference>
<reference evidence="7" key="1">
    <citation type="submission" date="2020-05" db="EMBL/GenBank/DDBJ databases">
        <authorList>
            <person name="Zhu T."/>
            <person name="Keshari N."/>
            <person name="Lu X."/>
        </authorList>
    </citation>
    <scope>NUCLEOTIDE SEQUENCE</scope>
    <source>
        <strain evidence="7">NK1-22</strain>
    </source>
</reference>
<dbReference type="SUPFAM" id="SSF53383">
    <property type="entry name" value="PLP-dependent transferases"/>
    <property type="match status" value="1"/>
</dbReference>
<dbReference type="InterPro" id="IPR000310">
    <property type="entry name" value="Orn/Lys/Arg_deCO2ase_major_dom"/>
</dbReference>
<dbReference type="AlphaFoldDB" id="A0AA96Y6R6"/>
<proteinExistence type="inferred from homology"/>
<dbReference type="Pfam" id="PF01276">
    <property type="entry name" value="OKR_DC_1"/>
    <property type="match status" value="1"/>
</dbReference>
<evidence type="ECO:0000259" key="6">
    <source>
        <dbReference type="PROSITE" id="PS00703"/>
    </source>
</evidence>
<evidence type="ECO:0000256" key="1">
    <source>
        <dbReference type="ARBA" id="ARBA00001933"/>
    </source>
</evidence>
<dbReference type="PANTHER" id="PTHR43277">
    <property type="entry name" value="ARGININE DECARBOXYLASE"/>
    <property type="match status" value="1"/>
</dbReference>
<dbReference type="GO" id="GO:0008483">
    <property type="term" value="F:transaminase activity"/>
    <property type="evidence" value="ECO:0007669"/>
    <property type="project" value="UniProtKB-KW"/>
</dbReference>
<dbReference type="GO" id="GO:0016831">
    <property type="term" value="F:carboxy-lyase activity"/>
    <property type="evidence" value="ECO:0007669"/>
    <property type="project" value="UniProtKB-KW"/>
</dbReference>